<dbReference type="InterPro" id="IPR025451">
    <property type="entry name" value="DUF4211"/>
</dbReference>
<feature type="compositionally biased region" description="Acidic residues" evidence="1">
    <location>
        <begin position="349"/>
        <end position="363"/>
    </location>
</feature>
<evidence type="ECO:0000256" key="1">
    <source>
        <dbReference type="SAM" id="MobiDB-lite"/>
    </source>
</evidence>
<feature type="compositionally biased region" description="Low complexity" evidence="1">
    <location>
        <begin position="945"/>
        <end position="973"/>
    </location>
</feature>
<feature type="compositionally biased region" description="Basic residues" evidence="1">
    <location>
        <begin position="161"/>
        <end position="172"/>
    </location>
</feature>
<feature type="compositionally biased region" description="Acidic residues" evidence="1">
    <location>
        <begin position="427"/>
        <end position="438"/>
    </location>
</feature>
<feature type="compositionally biased region" description="Basic and acidic residues" evidence="1">
    <location>
        <begin position="249"/>
        <end position="260"/>
    </location>
</feature>
<gene>
    <name evidence="3" type="ORF">WJX75_006571</name>
</gene>
<feature type="compositionally biased region" description="Basic residues" evidence="1">
    <location>
        <begin position="1"/>
        <end position="11"/>
    </location>
</feature>
<evidence type="ECO:0000259" key="2">
    <source>
        <dbReference type="Pfam" id="PF13926"/>
    </source>
</evidence>
<feature type="region of interest" description="Disordered" evidence="1">
    <location>
        <begin position="1"/>
        <end position="487"/>
    </location>
</feature>
<feature type="domain" description="DUF4211" evidence="2">
    <location>
        <begin position="518"/>
        <end position="646"/>
    </location>
</feature>
<accession>A0ABR2YXX5</accession>
<keyword evidence="4" id="KW-1185">Reference proteome</keyword>
<evidence type="ECO:0000313" key="3">
    <source>
        <dbReference type="EMBL" id="KAK9916753.1"/>
    </source>
</evidence>
<dbReference type="PANTHER" id="PTHR35711">
    <property type="entry name" value="EXPRESSED PROTEIN"/>
    <property type="match status" value="1"/>
</dbReference>
<dbReference type="Proteomes" id="UP001491310">
    <property type="component" value="Unassembled WGS sequence"/>
</dbReference>
<feature type="compositionally biased region" description="Acidic residues" evidence="1">
    <location>
        <begin position="793"/>
        <end position="813"/>
    </location>
</feature>
<sequence>MSASGLRHKAAPRSAKEWSDDDSGAELKTGRREAKRRVAKKVENSAAEHERPRRVTRSQAAGRMQIKAVKPADIALGLTESAGYQGETSSSSDADESPARESAQAPPARSQRRSTRLHNIQKAAKPARGGTRKKPPLPSSPEGTSSEGSESAQEKEVPKRGPVRRPGRRKSKLIQGGGELSSDDYDDEDLNDFIESEQEHADVAAESNEDASADEGKDADEPPSRARRAGQIRKAGVARTRGAAKKAQQRIEETEEDVKPARRRRLLRVGSGVSPEVAGLEDSSSGDEESLAARSARLKGKQPAVPEAPNEDEPGPSAEHARWAPPQRPAQRSAGRGDRDAALAAALADESEQEVEEAEEDLEILGRAAKRRRLRKASGAEVTPGEGAAGPAKCGGMRTRTRTLPTRPSALERLRQHQAALSRGEAVQDDAGELVDGDDGLHDYAGSDDDSSPDKGADFVILEDDEEQEGPRAKAADGSESEESLEDFIEKDVPEETGNIPGSGISSPLVGLGLPYQRPELKESFSLYLDYLVYCLADPDYEAKVDADEQQRRAYLPAVKKIEEEELATWREHYAKSDAWKCAVPGFVPAMERLPGLSVSQGKFDPSLNPHYQEDDDGGVRECAACERLHSRATVELLFKGRPYWPEYKYGTKSLANMAIRADDDDSDLDEEDGEVKERRYVVGQHCAVRVQLYHALWHYKRRMRGKLKKQLKKSRQFLQNVRKPSSWMDAAVNVTEHSRLYNALFYNFQGLKWAAQNYAQAHTGGGYGRAGESVRKTTQKVTKLLYNLNSDSEGDEGSDLDFSDQEEDEDGDGTGTEAEVDRGAEDEAEPGEEQHTEDSAEEEEAEGGEPNEDDFESRQLNSQPVRRRLVLDDSDDDEAADISAEPQGTPSASLPERVAAQGAQENGAFSAGEALAGTGRSEGRSEGAAPVAALAAQSAAGVQAALSRAKTGASAGSNAGAGRSGGPAASSGCVKRQRGILSFFSPKKKVAS</sequence>
<feature type="region of interest" description="Disordered" evidence="1">
    <location>
        <begin position="945"/>
        <end position="975"/>
    </location>
</feature>
<proteinExistence type="predicted"/>
<feature type="compositionally biased region" description="Acidic residues" evidence="1">
    <location>
        <begin position="181"/>
        <end position="196"/>
    </location>
</feature>
<evidence type="ECO:0000313" key="4">
    <source>
        <dbReference type="Proteomes" id="UP001491310"/>
    </source>
</evidence>
<feature type="region of interest" description="Disordered" evidence="1">
    <location>
        <begin position="788"/>
        <end position="932"/>
    </location>
</feature>
<organism evidence="3 4">
    <name type="scientific">Coccomyxa subellipsoidea</name>
    <dbReference type="NCBI Taxonomy" id="248742"/>
    <lineage>
        <taxon>Eukaryota</taxon>
        <taxon>Viridiplantae</taxon>
        <taxon>Chlorophyta</taxon>
        <taxon>core chlorophytes</taxon>
        <taxon>Trebouxiophyceae</taxon>
        <taxon>Trebouxiophyceae incertae sedis</taxon>
        <taxon>Coccomyxaceae</taxon>
        <taxon>Coccomyxa</taxon>
    </lineage>
</organism>
<comment type="caution">
    <text evidence="3">The sequence shown here is derived from an EMBL/GenBank/DDBJ whole genome shotgun (WGS) entry which is preliminary data.</text>
</comment>
<feature type="compositionally biased region" description="Low complexity" evidence="1">
    <location>
        <begin position="140"/>
        <end position="151"/>
    </location>
</feature>
<dbReference type="Pfam" id="PF13926">
    <property type="entry name" value="DUF4211"/>
    <property type="match status" value="1"/>
</dbReference>
<dbReference type="EMBL" id="JALJOT010000003">
    <property type="protein sequence ID" value="KAK9916753.1"/>
    <property type="molecule type" value="Genomic_DNA"/>
</dbReference>
<feature type="compositionally biased region" description="Basic and acidic residues" evidence="1">
    <location>
        <begin position="214"/>
        <end position="224"/>
    </location>
</feature>
<feature type="compositionally biased region" description="Acidic residues" evidence="1">
    <location>
        <begin position="840"/>
        <end position="856"/>
    </location>
</feature>
<protein>
    <recommendedName>
        <fullName evidence="2">DUF4211 domain-containing protein</fullName>
    </recommendedName>
</protein>
<feature type="compositionally biased region" description="Basic and acidic residues" evidence="1">
    <location>
        <begin position="40"/>
        <end position="53"/>
    </location>
</feature>
<name>A0ABR2YXX5_9CHLO</name>
<dbReference type="PANTHER" id="PTHR35711:SF1">
    <property type="entry name" value="ECTODERMAL, ISOFORM F"/>
    <property type="match status" value="1"/>
</dbReference>
<reference evidence="3 4" key="1">
    <citation type="journal article" date="2024" name="Nat. Commun.">
        <title>Phylogenomics reveals the evolutionary origins of lichenization in chlorophyte algae.</title>
        <authorList>
            <person name="Puginier C."/>
            <person name="Libourel C."/>
            <person name="Otte J."/>
            <person name="Skaloud P."/>
            <person name="Haon M."/>
            <person name="Grisel S."/>
            <person name="Petersen M."/>
            <person name="Berrin J.G."/>
            <person name="Delaux P.M."/>
            <person name="Dal Grande F."/>
            <person name="Keller J."/>
        </authorList>
    </citation>
    <scope>NUCLEOTIDE SEQUENCE [LARGE SCALE GENOMIC DNA]</scope>
    <source>
        <strain evidence="3 4">SAG 216-7</strain>
    </source>
</reference>
<feature type="compositionally biased region" description="Low complexity" evidence="1">
    <location>
        <begin position="268"/>
        <end position="283"/>
    </location>
</feature>